<reference evidence="2 3" key="1">
    <citation type="submission" date="2020-08" db="EMBL/GenBank/DDBJ databases">
        <title>Genomic Encyclopedia of Type Strains, Phase IV (KMG-V): Genome sequencing to study the core and pangenomes of soil and plant-associated prokaryotes.</title>
        <authorList>
            <person name="Whitman W."/>
        </authorList>
    </citation>
    <scope>NUCLEOTIDE SEQUENCE [LARGE SCALE GENOMIC DNA]</scope>
    <source>
        <strain evidence="2 3">SEMIA 4013</strain>
    </source>
</reference>
<accession>A0AAW3V6L4</accession>
<feature type="region of interest" description="Disordered" evidence="1">
    <location>
        <begin position="1"/>
        <end position="73"/>
    </location>
</feature>
<evidence type="ECO:0000256" key="1">
    <source>
        <dbReference type="SAM" id="MobiDB-lite"/>
    </source>
</evidence>
<gene>
    <name evidence="2" type="ORF">GGD69_007470</name>
</gene>
<evidence type="ECO:0000313" key="2">
    <source>
        <dbReference type="EMBL" id="MBB6206570.1"/>
    </source>
</evidence>
<name>A0AAW3V6L4_9BURK</name>
<dbReference type="Proteomes" id="UP000518681">
    <property type="component" value="Unassembled WGS sequence"/>
</dbReference>
<sequence>MGPQPDNGAGHMANPGGGGAAGSKPNARPIRPFGSNARAREGQPAARAWAGSMPNHAPGAARHAHSSAIAAFV</sequence>
<dbReference type="AlphaFoldDB" id="A0AAW3V6L4"/>
<evidence type="ECO:0000313" key="3">
    <source>
        <dbReference type="Proteomes" id="UP000518681"/>
    </source>
</evidence>
<organism evidence="2 3">
    <name type="scientific">Paraburkholderia fungorum</name>
    <dbReference type="NCBI Taxonomy" id="134537"/>
    <lineage>
        <taxon>Bacteria</taxon>
        <taxon>Pseudomonadati</taxon>
        <taxon>Pseudomonadota</taxon>
        <taxon>Betaproteobacteria</taxon>
        <taxon>Burkholderiales</taxon>
        <taxon>Burkholderiaceae</taxon>
        <taxon>Paraburkholderia</taxon>
    </lineage>
</organism>
<protein>
    <submittedName>
        <fullName evidence="2">Uncharacterized protein</fullName>
    </submittedName>
</protein>
<comment type="caution">
    <text evidence="2">The sequence shown here is derived from an EMBL/GenBank/DDBJ whole genome shotgun (WGS) entry which is preliminary data.</text>
</comment>
<proteinExistence type="predicted"/>
<dbReference type="EMBL" id="JACIIK010000018">
    <property type="protein sequence ID" value="MBB6206570.1"/>
    <property type="molecule type" value="Genomic_DNA"/>
</dbReference>